<feature type="region of interest" description="Disordered" evidence="1">
    <location>
        <begin position="1"/>
        <end position="34"/>
    </location>
</feature>
<evidence type="ECO:0000256" key="1">
    <source>
        <dbReference type="SAM" id="MobiDB-lite"/>
    </source>
</evidence>
<dbReference type="EMBL" id="RWGY01000002">
    <property type="protein sequence ID" value="TVU51123.1"/>
    <property type="molecule type" value="Genomic_DNA"/>
</dbReference>
<reference evidence="2 3" key="1">
    <citation type="journal article" date="2019" name="Sci. Rep.">
        <title>A high-quality genome of Eragrostis curvula grass provides insights into Poaceae evolution and supports new strategies to enhance forage quality.</title>
        <authorList>
            <person name="Carballo J."/>
            <person name="Santos B.A.C.M."/>
            <person name="Zappacosta D."/>
            <person name="Garbus I."/>
            <person name="Selva J.P."/>
            <person name="Gallo C.A."/>
            <person name="Diaz A."/>
            <person name="Albertini E."/>
            <person name="Caccamo M."/>
            <person name="Echenique V."/>
        </authorList>
    </citation>
    <scope>NUCLEOTIDE SEQUENCE [LARGE SCALE GENOMIC DNA]</scope>
    <source>
        <strain evidence="3">cv. Victoria</strain>
        <tissue evidence="2">Leaf</tissue>
    </source>
</reference>
<organism evidence="2 3">
    <name type="scientific">Eragrostis curvula</name>
    <name type="common">weeping love grass</name>
    <dbReference type="NCBI Taxonomy" id="38414"/>
    <lineage>
        <taxon>Eukaryota</taxon>
        <taxon>Viridiplantae</taxon>
        <taxon>Streptophyta</taxon>
        <taxon>Embryophyta</taxon>
        <taxon>Tracheophyta</taxon>
        <taxon>Spermatophyta</taxon>
        <taxon>Magnoliopsida</taxon>
        <taxon>Liliopsida</taxon>
        <taxon>Poales</taxon>
        <taxon>Poaceae</taxon>
        <taxon>PACMAD clade</taxon>
        <taxon>Chloridoideae</taxon>
        <taxon>Eragrostideae</taxon>
        <taxon>Eragrostidinae</taxon>
        <taxon>Eragrostis</taxon>
    </lineage>
</organism>
<proteinExistence type="predicted"/>
<accession>A0A5J9WSL9</accession>
<keyword evidence="3" id="KW-1185">Reference proteome</keyword>
<dbReference type="Gramene" id="TVU51123">
    <property type="protein sequence ID" value="TVU51123"/>
    <property type="gene ID" value="EJB05_02530"/>
</dbReference>
<comment type="caution">
    <text evidence="2">The sequence shown here is derived from an EMBL/GenBank/DDBJ whole genome shotgun (WGS) entry which is preliminary data.</text>
</comment>
<dbReference type="Proteomes" id="UP000324897">
    <property type="component" value="Chromosome 6"/>
</dbReference>
<dbReference type="AlphaFoldDB" id="A0A5J9WSL9"/>
<name>A0A5J9WSL9_9POAL</name>
<protein>
    <submittedName>
        <fullName evidence="2">Uncharacterized protein</fullName>
    </submittedName>
</protein>
<evidence type="ECO:0000313" key="2">
    <source>
        <dbReference type="EMBL" id="TVU51123.1"/>
    </source>
</evidence>
<gene>
    <name evidence="2" type="ORF">EJB05_02530</name>
</gene>
<sequence length="119" mass="13618">MPSLPGSPPLVGRPWQELPPDPTSAMRRQGSAERQGLWRGIEDKLYKRNCILEMPNSSLSADLVISRFCFYHWISAFVGILELVEAWRHQVIEHWTNRLACNSIDCMKYMIFAQAKGLG</sequence>
<evidence type="ECO:0000313" key="3">
    <source>
        <dbReference type="Proteomes" id="UP000324897"/>
    </source>
</evidence>